<dbReference type="SUPFAM" id="SSF48350">
    <property type="entry name" value="GTPase activation domain, GAP"/>
    <property type="match status" value="1"/>
</dbReference>
<dbReference type="Proteomes" id="UP000078046">
    <property type="component" value="Unassembled WGS sequence"/>
</dbReference>
<dbReference type="PROSITE" id="PS51016">
    <property type="entry name" value="MYTH4"/>
    <property type="match status" value="1"/>
</dbReference>
<accession>A0A177ATP2</accession>
<dbReference type="Pfam" id="PF00784">
    <property type="entry name" value="MyTH4"/>
    <property type="match status" value="1"/>
</dbReference>
<feature type="non-terminal residue" evidence="2">
    <location>
        <position position="1"/>
    </location>
</feature>
<name>A0A177ATP2_9BILA</name>
<dbReference type="InterPro" id="IPR000857">
    <property type="entry name" value="MyTH4_dom"/>
</dbReference>
<dbReference type="SMART" id="SM00139">
    <property type="entry name" value="MyTH4"/>
    <property type="match status" value="1"/>
</dbReference>
<dbReference type="GO" id="GO:0005737">
    <property type="term" value="C:cytoplasm"/>
    <property type="evidence" value="ECO:0007669"/>
    <property type="project" value="TreeGrafter"/>
</dbReference>
<dbReference type="InterPro" id="IPR008936">
    <property type="entry name" value="Rho_GTPase_activation_prot"/>
</dbReference>
<dbReference type="GO" id="GO:0005856">
    <property type="term" value="C:cytoskeleton"/>
    <property type="evidence" value="ECO:0007669"/>
    <property type="project" value="InterPro"/>
</dbReference>
<reference evidence="2 3" key="1">
    <citation type="submission" date="2016-04" db="EMBL/GenBank/DDBJ databases">
        <title>The genome of Intoshia linei affirms orthonectids as highly simplified spiralians.</title>
        <authorList>
            <person name="Mikhailov K.V."/>
            <person name="Slusarev G.S."/>
            <person name="Nikitin M.A."/>
            <person name="Logacheva M.D."/>
            <person name="Penin A."/>
            <person name="Aleoshin V."/>
            <person name="Panchin Y.V."/>
        </authorList>
    </citation>
    <scope>NUCLEOTIDE SEQUENCE [LARGE SCALE GENOMIC DNA]</scope>
    <source>
        <strain evidence="2">Intl2013</strain>
        <tissue evidence="2">Whole animal</tissue>
    </source>
</reference>
<dbReference type="PANTHER" id="PTHR45876:SF8">
    <property type="entry name" value="FI04035P"/>
    <property type="match status" value="1"/>
</dbReference>
<dbReference type="OrthoDB" id="437889at2759"/>
<organism evidence="2 3">
    <name type="scientific">Intoshia linei</name>
    <dbReference type="NCBI Taxonomy" id="1819745"/>
    <lineage>
        <taxon>Eukaryota</taxon>
        <taxon>Metazoa</taxon>
        <taxon>Spiralia</taxon>
        <taxon>Lophotrochozoa</taxon>
        <taxon>Mesozoa</taxon>
        <taxon>Orthonectida</taxon>
        <taxon>Rhopaluridae</taxon>
        <taxon>Intoshia</taxon>
    </lineage>
</organism>
<gene>
    <name evidence="2" type="ORF">A3Q56_06909</name>
</gene>
<keyword evidence="3" id="KW-1185">Reference proteome</keyword>
<protein>
    <recommendedName>
        <fullName evidence="1">MyTH4 domain-containing protein</fullName>
    </recommendedName>
</protein>
<dbReference type="PANTHER" id="PTHR45876">
    <property type="entry name" value="FI04035P"/>
    <property type="match status" value="1"/>
</dbReference>
<dbReference type="AlphaFoldDB" id="A0A177ATP2"/>
<dbReference type="Gene3D" id="1.25.40.530">
    <property type="entry name" value="MyTH4 domain"/>
    <property type="match status" value="1"/>
</dbReference>
<evidence type="ECO:0000259" key="1">
    <source>
        <dbReference type="PROSITE" id="PS51016"/>
    </source>
</evidence>
<dbReference type="GO" id="GO:0005096">
    <property type="term" value="F:GTPase activator activity"/>
    <property type="evidence" value="ECO:0007669"/>
    <property type="project" value="TreeGrafter"/>
</dbReference>
<evidence type="ECO:0000313" key="2">
    <source>
        <dbReference type="EMBL" id="OAF65355.1"/>
    </source>
</evidence>
<feature type="domain" description="MyTH4" evidence="1">
    <location>
        <begin position="440"/>
        <end position="604"/>
    </location>
</feature>
<dbReference type="InterPro" id="IPR038185">
    <property type="entry name" value="MyTH4_dom_sf"/>
</dbReference>
<sequence>TLIYTNLKNKTNDLTQEYTYCNKNEDENKISEAETENRLNKKIATILKRSKTDDINSNVKYVDIENLKNVNIIKKSTGRPLMGTHFIGKNKKTTDYPTENLKGYNPRIFALVEDTNNMKLVHINDRVKKCEIVKPLVQQKNTDDNDSVSPFHTLNITRNKLNCLLSNDKYIKIVNLSKNDYRMQRRRQNAQKGLIPNFEVNQNVKTDCKPFTQHDSRKLRHNRFFTETNDKPNYQENSINASKLHHFSNHDDHSVTQEELNFAINKCKTILIRDNSKNTLTKDNQYAYNPNLIPKEYYNSFIDIYNKKTPIDIESDYGYTEKEKRNKQKPLQVIANLFNKENKNKNYKKTDNFTISTKDSQVYLNTMQSVNNYKTQDMPTLSKMKQNLCEVSSRDVCSRSQHIEYYHEDTSMTSRLMRWKNKAKRKILKKNVSNIQIPAFTKKMLNNPITPNLSKKEKKNSLVIFKMIQMFMDDRNKTNISQVDILHEIISCCWKHNSLKNEFYMQLIAQTTGNDYVESLVKGWELMSLTLCFIEPNDEYEKILHDHISKFTSEPFQSMKNLQFMRNFNIDKLAEICLNRLNKNYSLYSRPLISPSYNEIELAIKSLKSNSLFGNSLEELMKMQKDKYPNLKVPWIMIAMIDLIFSLNGSNIEGIFRFLNYQDKIVTHSINNDKFWVIGVIYTLQLKDNYRNI</sequence>
<dbReference type="EMBL" id="LWCA01001333">
    <property type="protein sequence ID" value="OAF65355.1"/>
    <property type="molecule type" value="Genomic_DNA"/>
</dbReference>
<evidence type="ECO:0000313" key="3">
    <source>
        <dbReference type="Proteomes" id="UP000078046"/>
    </source>
</evidence>
<comment type="caution">
    <text evidence="2">The sequence shown here is derived from an EMBL/GenBank/DDBJ whole genome shotgun (WGS) entry which is preliminary data.</text>
</comment>
<proteinExistence type="predicted"/>